<feature type="compositionally biased region" description="Polar residues" evidence="1">
    <location>
        <begin position="58"/>
        <end position="78"/>
    </location>
</feature>
<gene>
    <name evidence="2" type="ORF">FRX31_008809</name>
</gene>
<comment type="caution">
    <text evidence="2">The sequence shown here is derived from an EMBL/GenBank/DDBJ whole genome shotgun (WGS) entry which is preliminary data.</text>
</comment>
<dbReference type="PANTHER" id="PTHR34670:SF8">
    <property type="entry name" value="EXPRESSED PROTEIN"/>
    <property type="match status" value="1"/>
</dbReference>
<dbReference type="OrthoDB" id="691358at2759"/>
<accession>A0A7J6WYG1</accession>
<dbReference type="EMBL" id="JABWDY010009210">
    <property type="protein sequence ID" value="KAF5201605.1"/>
    <property type="molecule type" value="Genomic_DNA"/>
</dbReference>
<dbReference type="PANTHER" id="PTHR34670">
    <property type="entry name" value="EXPRESSED PROTEIN"/>
    <property type="match status" value="1"/>
</dbReference>
<evidence type="ECO:0000256" key="1">
    <source>
        <dbReference type="SAM" id="MobiDB-lite"/>
    </source>
</evidence>
<organism evidence="2 3">
    <name type="scientific">Thalictrum thalictroides</name>
    <name type="common">Rue-anemone</name>
    <name type="synonym">Anemone thalictroides</name>
    <dbReference type="NCBI Taxonomy" id="46969"/>
    <lineage>
        <taxon>Eukaryota</taxon>
        <taxon>Viridiplantae</taxon>
        <taxon>Streptophyta</taxon>
        <taxon>Embryophyta</taxon>
        <taxon>Tracheophyta</taxon>
        <taxon>Spermatophyta</taxon>
        <taxon>Magnoliopsida</taxon>
        <taxon>Ranunculales</taxon>
        <taxon>Ranunculaceae</taxon>
        <taxon>Thalictroideae</taxon>
        <taxon>Thalictrum</taxon>
    </lineage>
</organism>
<evidence type="ECO:0000313" key="2">
    <source>
        <dbReference type="EMBL" id="KAF5201605.1"/>
    </source>
</evidence>
<name>A0A7J6WYG1_THATH</name>
<keyword evidence="3" id="KW-1185">Reference proteome</keyword>
<sequence>MEGIIPTVYKAIIRFKSTRSSMARPWHSESPSSSVSYVRLPHSDSGRMLLQHDRVFASSSTSMNASKTRSSSMNASKTRSSHPLVACFHS</sequence>
<feature type="region of interest" description="Disordered" evidence="1">
    <location>
        <begin position="58"/>
        <end position="90"/>
    </location>
</feature>
<reference evidence="2 3" key="1">
    <citation type="submission" date="2020-06" db="EMBL/GenBank/DDBJ databases">
        <title>Transcriptomic and genomic resources for Thalictrum thalictroides and T. hernandezii: Facilitating candidate gene discovery in an emerging model plant lineage.</title>
        <authorList>
            <person name="Arias T."/>
            <person name="Riano-Pachon D.M."/>
            <person name="Di Stilio V.S."/>
        </authorList>
    </citation>
    <scope>NUCLEOTIDE SEQUENCE [LARGE SCALE GENOMIC DNA]</scope>
    <source>
        <strain evidence="3">cv. WT478/WT964</strain>
        <tissue evidence="2">Leaves</tissue>
    </source>
</reference>
<protein>
    <submittedName>
        <fullName evidence="2">Uncharacterized protein</fullName>
    </submittedName>
</protein>
<proteinExistence type="predicted"/>
<dbReference type="AlphaFoldDB" id="A0A7J6WYG1"/>
<dbReference type="Proteomes" id="UP000554482">
    <property type="component" value="Unassembled WGS sequence"/>
</dbReference>
<evidence type="ECO:0000313" key="3">
    <source>
        <dbReference type="Proteomes" id="UP000554482"/>
    </source>
</evidence>